<dbReference type="GO" id="GO:0005930">
    <property type="term" value="C:axoneme"/>
    <property type="evidence" value="ECO:0007669"/>
    <property type="project" value="InterPro"/>
</dbReference>
<evidence type="ECO:0000256" key="3">
    <source>
        <dbReference type="ARBA" id="ARBA00023054"/>
    </source>
</evidence>
<feature type="compositionally biased region" description="Basic residues" evidence="6">
    <location>
        <begin position="353"/>
        <end position="363"/>
    </location>
</feature>
<dbReference type="InterPro" id="IPR033290">
    <property type="entry name" value="CCDC39"/>
</dbReference>
<protein>
    <recommendedName>
        <fullName evidence="2">Coiled-coil domain-containing protein 39</fullName>
    </recommendedName>
</protein>
<dbReference type="GO" id="GO:0036159">
    <property type="term" value="P:inner dynein arm assembly"/>
    <property type="evidence" value="ECO:0007669"/>
    <property type="project" value="InterPro"/>
</dbReference>
<dbReference type="SUPFAM" id="SSF57997">
    <property type="entry name" value="Tropomyosin"/>
    <property type="match status" value="1"/>
</dbReference>
<accession>A0A8T2NWF9</accession>
<organism evidence="7 8">
    <name type="scientific">Albula glossodonta</name>
    <name type="common">roundjaw bonefish</name>
    <dbReference type="NCBI Taxonomy" id="121402"/>
    <lineage>
        <taxon>Eukaryota</taxon>
        <taxon>Metazoa</taxon>
        <taxon>Chordata</taxon>
        <taxon>Craniata</taxon>
        <taxon>Vertebrata</taxon>
        <taxon>Euteleostomi</taxon>
        <taxon>Actinopterygii</taxon>
        <taxon>Neopterygii</taxon>
        <taxon>Teleostei</taxon>
        <taxon>Albuliformes</taxon>
        <taxon>Albulidae</taxon>
        <taxon>Albula</taxon>
    </lineage>
</organism>
<reference evidence="7" key="1">
    <citation type="thesis" date="2021" institute="BYU ScholarsArchive" country="Provo, UT, USA">
        <title>Applications of and Algorithms for Genome Assembly and Genomic Analyses with an Emphasis on Marine Teleosts.</title>
        <authorList>
            <person name="Pickett B.D."/>
        </authorList>
    </citation>
    <scope>NUCLEOTIDE SEQUENCE</scope>
    <source>
        <strain evidence="7">HI-2016</strain>
    </source>
</reference>
<dbReference type="Proteomes" id="UP000824540">
    <property type="component" value="Unassembled WGS sequence"/>
</dbReference>
<feature type="non-terminal residue" evidence="7">
    <location>
        <position position="1"/>
    </location>
</feature>
<dbReference type="Pfam" id="PF24161">
    <property type="entry name" value="CCDC39"/>
    <property type="match status" value="1"/>
</dbReference>
<comment type="function">
    <text evidence="4">Required for assembly of dynein regulatory complex (DRC) and inner dynein arm (IDA) complexes, which are responsible for ciliary beat regulation, thereby playing a central role in motility in cilia and flagella. Probably acts together with CCDC40 to form a molecular ruler that determines the 96 nanometer (nm) repeat length and arrangements of components in cilia and flagella. Not required for outer dynein arm complexes assembly.</text>
</comment>
<gene>
    <name evidence="7" type="ORF">JZ751_013585</name>
</gene>
<feature type="region of interest" description="Disordered" evidence="6">
    <location>
        <begin position="343"/>
        <end position="363"/>
    </location>
</feature>
<evidence type="ECO:0000313" key="7">
    <source>
        <dbReference type="EMBL" id="KAG9343421.1"/>
    </source>
</evidence>
<dbReference type="AlphaFoldDB" id="A0A8T2NWF9"/>
<sequence>ALCRAVEKETESELHFKALADREMGRLRQEISQLEGELGALRERKNMQENNIFKATQKLEELKNQLNWDQQTLDAWLEELTLEANQKRKALDNERTETMTAQIGLEKTVESLRQAHGERQELIRQWGNTIDQMRKRDLELEQCAMLLSQMKQDVRERQDRIREKKNFLATQEENNQEYERKISGAERLAVKLRGEFQELEANRIRLQNELETLRRGVDQANAAVQAKRSQLASLKKDIQDKNIKLKKASLHNVALEEKLEKVTESSVSVEERAAQLDQMLKEEEQAEREIDTQLRNNQKLLARRTQELQDLKSKEKTLQAEISGTRTTLSNLNSRLDKMEHNSLKQQEAIYNKAKKSSRIQQP</sequence>
<dbReference type="PANTHER" id="PTHR18962:SF0">
    <property type="entry name" value="COILED-COIL DOMAIN-CONTAINING PROTEIN 39"/>
    <property type="match status" value="1"/>
</dbReference>
<comment type="caution">
    <text evidence="7">The sequence shown here is derived from an EMBL/GenBank/DDBJ whole genome shotgun (WGS) entry which is preliminary data.</text>
</comment>
<keyword evidence="8" id="KW-1185">Reference proteome</keyword>
<evidence type="ECO:0000313" key="8">
    <source>
        <dbReference type="Proteomes" id="UP000824540"/>
    </source>
</evidence>
<evidence type="ECO:0000256" key="5">
    <source>
        <dbReference type="SAM" id="Coils"/>
    </source>
</evidence>
<feature type="coiled-coil region" evidence="5">
    <location>
        <begin position="17"/>
        <end position="125"/>
    </location>
</feature>
<dbReference type="GO" id="GO:0005576">
    <property type="term" value="C:extracellular region"/>
    <property type="evidence" value="ECO:0007669"/>
    <property type="project" value="GOC"/>
</dbReference>
<evidence type="ECO:0000256" key="4">
    <source>
        <dbReference type="ARBA" id="ARBA00045182"/>
    </source>
</evidence>
<comment type="similarity">
    <text evidence="1">Belongs to the CCDC39 family.</text>
</comment>
<evidence type="ECO:0000256" key="1">
    <source>
        <dbReference type="ARBA" id="ARBA00005805"/>
    </source>
</evidence>
<evidence type="ECO:0000256" key="6">
    <source>
        <dbReference type="SAM" id="MobiDB-lite"/>
    </source>
</evidence>
<proteinExistence type="inferred from homology"/>
<name>A0A8T2NWF9_9TELE</name>
<dbReference type="GO" id="GO:0060285">
    <property type="term" value="P:cilium-dependent cell motility"/>
    <property type="evidence" value="ECO:0007669"/>
    <property type="project" value="TreeGrafter"/>
</dbReference>
<keyword evidence="3 5" id="KW-0175">Coiled coil</keyword>
<dbReference type="GO" id="GO:0060287">
    <property type="term" value="P:epithelial cilium movement involved in determination of left/right asymmetry"/>
    <property type="evidence" value="ECO:0007669"/>
    <property type="project" value="TreeGrafter"/>
</dbReference>
<dbReference type="PANTHER" id="PTHR18962">
    <property type="entry name" value="COILED-COIL DOMAIN-CONTAINING PROTEIN 39"/>
    <property type="match status" value="1"/>
</dbReference>
<dbReference type="EMBL" id="JAFBMS010000023">
    <property type="protein sequence ID" value="KAG9343421.1"/>
    <property type="molecule type" value="Genomic_DNA"/>
</dbReference>
<dbReference type="OrthoDB" id="10259720at2759"/>
<evidence type="ECO:0000256" key="2">
    <source>
        <dbReference type="ARBA" id="ARBA00016725"/>
    </source>
</evidence>